<dbReference type="PRINTS" id="PR00069">
    <property type="entry name" value="ALDKETRDTASE"/>
</dbReference>
<gene>
    <name evidence="10" type="ORF">GPLA_1251</name>
</gene>
<dbReference type="RefSeq" id="WP_007103965.1">
    <property type="nucleotide sequence ID" value="NZ_BAER01000033.1"/>
</dbReference>
<keyword evidence="2" id="KW-0521">NADP</keyword>
<dbReference type="EMBL" id="BAER01000033">
    <property type="protein sequence ID" value="GAC32166.1"/>
    <property type="molecule type" value="Genomic_DNA"/>
</dbReference>
<sequence>MQHEIVLKDGTRFPALGFGTCAIGDWQQDDDYVVDTILKAIKAGYRHIDTASLYGNERSVGKAIKASGIPREAFFVVSKVWDTEQGYDETLNAFDASLKRLDMDYIDLYLVHWPNPAKTQATWQALEHLHAQGQVRQLGLSNFRPSDIEQLLSFAKVKPIYNQLELHPYLTQRALCDVCDKHDIYVSCWSPLGSGTWSGVPTNEKPIADAVVLGIAEKHGVSAGQVILKWDLQQGRIAIPKAESDKNIKANLELDSFELSAEQLSAIDQLNRDHRYGGDPDTAYEGNMKMQVPD</sequence>
<dbReference type="PROSITE" id="PS00062">
    <property type="entry name" value="ALDOKETO_REDUCTASE_2"/>
    <property type="match status" value="1"/>
</dbReference>
<evidence type="ECO:0000256" key="2">
    <source>
        <dbReference type="ARBA" id="ARBA00022857"/>
    </source>
</evidence>
<comment type="similarity">
    <text evidence="1">Belongs to the aldo/keto reductase family.</text>
</comment>
<reference evidence="11" key="1">
    <citation type="journal article" date="2014" name="Environ. Microbiol.">
        <title>Comparative genomics of the marine bacterial genus Glaciecola reveals the high degree of genomic diversity and genomic characteristic for cold adaptation.</title>
        <authorList>
            <person name="Qin Q.L."/>
            <person name="Xie B.B."/>
            <person name="Yu Y."/>
            <person name="Shu Y.L."/>
            <person name="Rong J.C."/>
            <person name="Zhang Y.J."/>
            <person name="Zhao D.L."/>
            <person name="Chen X.L."/>
            <person name="Zhang X.Y."/>
            <person name="Chen B."/>
            <person name="Zhou B.C."/>
            <person name="Zhang Y.Z."/>
        </authorList>
    </citation>
    <scope>NUCLEOTIDE SEQUENCE [LARGE SCALE GENOMIC DNA]</scope>
    <source>
        <strain evidence="11">LMG 21857</strain>
    </source>
</reference>
<evidence type="ECO:0000256" key="7">
    <source>
        <dbReference type="PIRSR" id="PIRSR000097-3"/>
    </source>
</evidence>
<evidence type="ECO:0000256" key="4">
    <source>
        <dbReference type="ARBA" id="ARBA00049445"/>
    </source>
</evidence>
<evidence type="ECO:0000256" key="6">
    <source>
        <dbReference type="PIRSR" id="PIRSR000097-2"/>
    </source>
</evidence>
<dbReference type="Pfam" id="PF00248">
    <property type="entry name" value="Aldo_ket_red"/>
    <property type="match status" value="1"/>
</dbReference>
<organism evidence="10 11">
    <name type="scientific">Paraglaciecola polaris LMG 21857</name>
    <dbReference type="NCBI Taxonomy" id="1129793"/>
    <lineage>
        <taxon>Bacteria</taxon>
        <taxon>Pseudomonadati</taxon>
        <taxon>Pseudomonadota</taxon>
        <taxon>Gammaproteobacteria</taxon>
        <taxon>Alteromonadales</taxon>
        <taxon>Alteromonadaceae</taxon>
        <taxon>Paraglaciecola</taxon>
    </lineage>
</organism>
<dbReference type="InterPro" id="IPR018170">
    <property type="entry name" value="Aldo/ket_reductase_CS"/>
</dbReference>
<dbReference type="PANTHER" id="PTHR43827">
    <property type="entry name" value="2,5-DIKETO-D-GLUCONIC ACID REDUCTASE"/>
    <property type="match status" value="1"/>
</dbReference>
<evidence type="ECO:0000256" key="5">
    <source>
        <dbReference type="PIRSR" id="PIRSR000097-1"/>
    </source>
</evidence>
<dbReference type="PANTHER" id="PTHR43827:SF3">
    <property type="entry name" value="NADP-DEPENDENT OXIDOREDUCTASE DOMAIN-CONTAINING PROTEIN"/>
    <property type="match status" value="1"/>
</dbReference>
<comment type="caution">
    <text evidence="10">The sequence shown here is derived from an EMBL/GenBank/DDBJ whole genome shotgun (WGS) entry which is preliminary data.</text>
</comment>
<dbReference type="SUPFAM" id="SSF51430">
    <property type="entry name" value="NAD(P)-linked oxidoreductase"/>
    <property type="match status" value="1"/>
</dbReference>
<feature type="binding site" evidence="6">
    <location>
        <position position="112"/>
    </location>
    <ligand>
        <name>substrate</name>
    </ligand>
</feature>
<evidence type="ECO:0000313" key="11">
    <source>
        <dbReference type="Proteomes" id="UP000006322"/>
    </source>
</evidence>
<evidence type="ECO:0000313" key="10">
    <source>
        <dbReference type="EMBL" id="GAC32166.1"/>
    </source>
</evidence>
<feature type="domain" description="NADP-dependent oxidoreductase" evidence="9">
    <location>
        <begin position="16"/>
        <end position="271"/>
    </location>
</feature>
<evidence type="ECO:0000256" key="1">
    <source>
        <dbReference type="ARBA" id="ARBA00007905"/>
    </source>
</evidence>
<dbReference type="InterPro" id="IPR020471">
    <property type="entry name" value="AKR"/>
</dbReference>
<name>K6Z7I6_9ALTE</name>
<dbReference type="PIRSF" id="PIRSF000097">
    <property type="entry name" value="AKR"/>
    <property type="match status" value="1"/>
</dbReference>
<dbReference type="InterPro" id="IPR036812">
    <property type="entry name" value="NAD(P)_OxRdtase_dom_sf"/>
</dbReference>
<feature type="site" description="Lowers pKa of active site Tyr" evidence="7">
    <location>
        <position position="79"/>
    </location>
</feature>
<dbReference type="OrthoDB" id="9804790at2"/>
<dbReference type="FunFam" id="3.20.20.100:FF:000002">
    <property type="entry name" value="2,5-diketo-D-gluconic acid reductase A"/>
    <property type="match status" value="1"/>
</dbReference>
<dbReference type="PROSITE" id="PS00798">
    <property type="entry name" value="ALDOKETO_REDUCTASE_1"/>
    <property type="match status" value="1"/>
</dbReference>
<feature type="active site" description="Proton donor" evidence="5">
    <location>
        <position position="54"/>
    </location>
</feature>
<comment type="catalytic activity">
    <reaction evidence="4">
        <text>hydroxyacetone + NADP(+) = methylglyoxal + NADPH + H(+)</text>
        <dbReference type="Rhea" id="RHEA:27986"/>
        <dbReference type="ChEBI" id="CHEBI:15378"/>
        <dbReference type="ChEBI" id="CHEBI:17158"/>
        <dbReference type="ChEBI" id="CHEBI:27957"/>
        <dbReference type="ChEBI" id="CHEBI:57783"/>
        <dbReference type="ChEBI" id="CHEBI:58349"/>
    </reaction>
</comment>
<accession>K6Z7I6</accession>
<keyword evidence="3" id="KW-0560">Oxidoreductase</keyword>
<dbReference type="STRING" id="1129793.GPLA_1251"/>
<keyword evidence="11" id="KW-1185">Reference proteome</keyword>
<dbReference type="AlphaFoldDB" id="K6Z7I6"/>
<dbReference type="Gene3D" id="3.20.20.100">
    <property type="entry name" value="NADP-dependent oxidoreductase domain"/>
    <property type="match status" value="1"/>
</dbReference>
<feature type="region of interest" description="Disordered" evidence="8">
    <location>
        <begin position="275"/>
        <end position="294"/>
    </location>
</feature>
<evidence type="ECO:0000259" key="9">
    <source>
        <dbReference type="Pfam" id="PF00248"/>
    </source>
</evidence>
<dbReference type="InterPro" id="IPR023210">
    <property type="entry name" value="NADP_OxRdtase_dom"/>
</dbReference>
<dbReference type="CDD" id="cd19071">
    <property type="entry name" value="AKR_AKR1-5-like"/>
    <property type="match status" value="1"/>
</dbReference>
<protein>
    <submittedName>
        <fullName evidence="10">Aldo/keto reductase family oxidoreductase</fullName>
    </submittedName>
</protein>
<evidence type="ECO:0000256" key="8">
    <source>
        <dbReference type="SAM" id="MobiDB-lite"/>
    </source>
</evidence>
<dbReference type="GO" id="GO:0016616">
    <property type="term" value="F:oxidoreductase activity, acting on the CH-OH group of donors, NAD or NADP as acceptor"/>
    <property type="evidence" value="ECO:0007669"/>
    <property type="project" value="UniProtKB-ARBA"/>
</dbReference>
<proteinExistence type="inferred from homology"/>
<dbReference type="Proteomes" id="UP000006322">
    <property type="component" value="Unassembled WGS sequence"/>
</dbReference>
<evidence type="ECO:0000256" key="3">
    <source>
        <dbReference type="ARBA" id="ARBA00023002"/>
    </source>
</evidence>